<dbReference type="SUPFAM" id="SSF46689">
    <property type="entry name" value="Homeodomain-like"/>
    <property type="match status" value="1"/>
</dbReference>
<protein>
    <submittedName>
        <fullName evidence="2">Uncharacterized protein</fullName>
    </submittedName>
</protein>
<keyword evidence="3" id="KW-1185">Reference proteome</keyword>
<sequence>MPATRRKPRKTAPAKTRVPKTTRRELPPKTKAYAVGAMSAGVSHYSLAKQLPVTQGALSKLLTRTREHPHLYETEVGRGGQDIDFSPEQKAAINAVATQNKEA</sequence>
<dbReference type="EMBL" id="ML976657">
    <property type="protein sequence ID" value="KAF1979805.1"/>
    <property type="molecule type" value="Genomic_DNA"/>
</dbReference>
<organism evidence="2 3">
    <name type="scientific">Bimuria novae-zelandiae CBS 107.79</name>
    <dbReference type="NCBI Taxonomy" id="1447943"/>
    <lineage>
        <taxon>Eukaryota</taxon>
        <taxon>Fungi</taxon>
        <taxon>Dikarya</taxon>
        <taxon>Ascomycota</taxon>
        <taxon>Pezizomycotina</taxon>
        <taxon>Dothideomycetes</taxon>
        <taxon>Pleosporomycetidae</taxon>
        <taxon>Pleosporales</taxon>
        <taxon>Massarineae</taxon>
        <taxon>Didymosphaeriaceae</taxon>
        <taxon>Bimuria</taxon>
    </lineage>
</organism>
<dbReference type="InterPro" id="IPR009057">
    <property type="entry name" value="Homeodomain-like_sf"/>
</dbReference>
<name>A0A6A5VSC4_9PLEO</name>
<feature type="non-terminal residue" evidence="2">
    <location>
        <position position="103"/>
    </location>
</feature>
<feature type="region of interest" description="Disordered" evidence="1">
    <location>
        <begin position="1"/>
        <end position="27"/>
    </location>
</feature>
<dbReference type="AlphaFoldDB" id="A0A6A5VSC4"/>
<proteinExistence type="predicted"/>
<evidence type="ECO:0000313" key="3">
    <source>
        <dbReference type="Proteomes" id="UP000800036"/>
    </source>
</evidence>
<gene>
    <name evidence="2" type="ORF">BU23DRAFT_549001</name>
</gene>
<evidence type="ECO:0000256" key="1">
    <source>
        <dbReference type="SAM" id="MobiDB-lite"/>
    </source>
</evidence>
<reference evidence="2" key="1">
    <citation type="journal article" date="2020" name="Stud. Mycol.">
        <title>101 Dothideomycetes genomes: a test case for predicting lifestyles and emergence of pathogens.</title>
        <authorList>
            <person name="Haridas S."/>
            <person name="Albert R."/>
            <person name="Binder M."/>
            <person name="Bloem J."/>
            <person name="Labutti K."/>
            <person name="Salamov A."/>
            <person name="Andreopoulos B."/>
            <person name="Baker S."/>
            <person name="Barry K."/>
            <person name="Bills G."/>
            <person name="Bluhm B."/>
            <person name="Cannon C."/>
            <person name="Castanera R."/>
            <person name="Culley D."/>
            <person name="Daum C."/>
            <person name="Ezra D."/>
            <person name="Gonzalez J."/>
            <person name="Henrissat B."/>
            <person name="Kuo A."/>
            <person name="Liang C."/>
            <person name="Lipzen A."/>
            <person name="Lutzoni F."/>
            <person name="Magnuson J."/>
            <person name="Mondo S."/>
            <person name="Nolan M."/>
            <person name="Ohm R."/>
            <person name="Pangilinan J."/>
            <person name="Park H.-J."/>
            <person name="Ramirez L."/>
            <person name="Alfaro M."/>
            <person name="Sun H."/>
            <person name="Tritt A."/>
            <person name="Yoshinaga Y."/>
            <person name="Zwiers L.-H."/>
            <person name="Turgeon B."/>
            <person name="Goodwin S."/>
            <person name="Spatafora J."/>
            <person name="Crous P."/>
            <person name="Grigoriev I."/>
        </authorList>
    </citation>
    <scope>NUCLEOTIDE SEQUENCE</scope>
    <source>
        <strain evidence="2">CBS 107.79</strain>
    </source>
</reference>
<evidence type="ECO:0000313" key="2">
    <source>
        <dbReference type="EMBL" id="KAF1979805.1"/>
    </source>
</evidence>
<dbReference type="Proteomes" id="UP000800036">
    <property type="component" value="Unassembled WGS sequence"/>
</dbReference>
<feature type="compositionally biased region" description="Basic residues" evidence="1">
    <location>
        <begin position="1"/>
        <end position="21"/>
    </location>
</feature>
<accession>A0A6A5VSC4</accession>